<keyword evidence="1" id="KW-0812">Transmembrane</keyword>
<organism evidence="3 4">
    <name type="scientific">Triparma verrucosa</name>
    <dbReference type="NCBI Taxonomy" id="1606542"/>
    <lineage>
        <taxon>Eukaryota</taxon>
        <taxon>Sar</taxon>
        <taxon>Stramenopiles</taxon>
        <taxon>Ochrophyta</taxon>
        <taxon>Bolidophyceae</taxon>
        <taxon>Parmales</taxon>
        <taxon>Triparmaceae</taxon>
        <taxon>Triparma</taxon>
    </lineage>
</organism>
<keyword evidence="1" id="KW-1133">Transmembrane helix</keyword>
<evidence type="ECO:0000256" key="2">
    <source>
        <dbReference type="SAM" id="SignalP"/>
    </source>
</evidence>
<sequence>MALVAITALSSLYLLSALGVESDEIAMVWNVSVVGAFAVGGAFVINVKTLVWAQDEKKEKSRRTLNMLKDTRSIRTISAGAVQEGMAVGAFL</sequence>
<dbReference type="AlphaFoldDB" id="A0A9W7EP82"/>
<dbReference type="EMBL" id="BRXX01000052">
    <property type="protein sequence ID" value="GMH85757.1"/>
    <property type="molecule type" value="Genomic_DNA"/>
</dbReference>
<protein>
    <submittedName>
        <fullName evidence="3">Uncharacterized protein</fullName>
    </submittedName>
</protein>
<gene>
    <name evidence="3" type="ORF">TrVE_jg1708</name>
</gene>
<feature type="transmembrane region" description="Helical" evidence="1">
    <location>
        <begin position="29"/>
        <end position="53"/>
    </location>
</feature>
<evidence type="ECO:0000313" key="4">
    <source>
        <dbReference type="Proteomes" id="UP001165160"/>
    </source>
</evidence>
<feature type="chain" id="PRO_5040720631" evidence="2">
    <location>
        <begin position="23"/>
        <end position="92"/>
    </location>
</feature>
<feature type="signal peptide" evidence="2">
    <location>
        <begin position="1"/>
        <end position="22"/>
    </location>
</feature>
<keyword evidence="2" id="KW-0732">Signal</keyword>
<reference evidence="4" key="1">
    <citation type="journal article" date="2023" name="Commun. Biol.">
        <title>Genome analysis of Parmales, the sister group of diatoms, reveals the evolutionary specialization of diatoms from phago-mixotrophs to photoautotrophs.</title>
        <authorList>
            <person name="Ban H."/>
            <person name="Sato S."/>
            <person name="Yoshikawa S."/>
            <person name="Yamada K."/>
            <person name="Nakamura Y."/>
            <person name="Ichinomiya M."/>
            <person name="Sato N."/>
            <person name="Blanc-Mathieu R."/>
            <person name="Endo H."/>
            <person name="Kuwata A."/>
            <person name="Ogata H."/>
        </authorList>
    </citation>
    <scope>NUCLEOTIDE SEQUENCE [LARGE SCALE GENOMIC DNA]</scope>
    <source>
        <strain evidence="4">NIES 3699</strain>
    </source>
</reference>
<accession>A0A9W7EP82</accession>
<keyword evidence="1" id="KW-0472">Membrane</keyword>
<name>A0A9W7EP82_9STRA</name>
<dbReference type="Proteomes" id="UP001165160">
    <property type="component" value="Unassembled WGS sequence"/>
</dbReference>
<evidence type="ECO:0000313" key="3">
    <source>
        <dbReference type="EMBL" id="GMH85757.1"/>
    </source>
</evidence>
<comment type="caution">
    <text evidence="3">The sequence shown here is derived from an EMBL/GenBank/DDBJ whole genome shotgun (WGS) entry which is preliminary data.</text>
</comment>
<evidence type="ECO:0000256" key="1">
    <source>
        <dbReference type="SAM" id="Phobius"/>
    </source>
</evidence>
<proteinExistence type="predicted"/>
<keyword evidence="4" id="KW-1185">Reference proteome</keyword>